<keyword evidence="2" id="KW-1185">Reference proteome</keyword>
<organism evidence="1 2">
    <name type="scientific">Circinella minor</name>
    <dbReference type="NCBI Taxonomy" id="1195481"/>
    <lineage>
        <taxon>Eukaryota</taxon>
        <taxon>Fungi</taxon>
        <taxon>Fungi incertae sedis</taxon>
        <taxon>Mucoromycota</taxon>
        <taxon>Mucoromycotina</taxon>
        <taxon>Mucoromycetes</taxon>
        <taxon>Mucorales</taxon>
        <taxon>Lichtheimiaceae</taxon>
        <taxon>Circinella</taxon>
    </lineage>
</organism>
<proteinExistence type="predicted"/>
<gene>
    <name evidence="1" type="ORF">INT45_013422</name>
</gene>
<protein>
    <submittedName>
        <fullName evidence="1">Uncharacterized protein</fullName>
    </submittedName>
</protein>
<dbReference type="GO" id="GO:0034472">
    <property type="term" value="P:snRNA 3'-end processing"/>
    <property type="evidence" value="ECO:0007669"/>
    <property type="project" value="TreeGrafter"/>
</dbReference>
<dbReference type="PANTHER" id="PTHR28608">
    <property type="entry name" value="INTEGRATOR COMPLEX SUBUNIT 2"/>
    <property type="match status" value="1"/>
</dbReference>
<dbReference type="AlphaFoldDB" id="A0A8H7S8B1"/>
<dbReference type="Proteomes" id="UP000646827">
    <property type="component" value="Unassembled WGS sequence"/>
</dbReference>
<dbReference type="Pfam" id="PF14750">
    <property type="entry name" value="INTS2"/>
    <property type="match status" value="1"/>
</dbReference>
<evidence type="ECO:0000313" key="2">
    <source>
        <dbReference type="Proteomes" id="UP000646827"/>
    </source>
</evidence>
<sequence>MESVQVSPYAELCISHLLKLCLDKNMDQDIAEALVSTWESLNLVIPHELWVITANALRDETIEMKYSFDAIIHDPLSLFKCDKRVFRSEKILPVWLHYLGCVRICSKHRIWKRFHTKRNTQVNTRNVMALINAQDTSMIQLLLEFCIPTEADKEFPETLKVAQRLICQFVHGLFIDGDRDMLLAKILHFQTYSIELLPVVVEFIPSLFAVFNFIPELVRQPQPEKQVFAILLACHLCEKYPLENYLRTAEHHVLPRLLKIAFPSVPASSVCTPSEYLVQAIPGFVHLAKAYPHFGLKILQVFDEIARGLPQPQEFVGQEGNSKIILVLRLHQVLNSSRECVQYEVDHNIKQDNE</sequence>
<comment type="caution">
    <text evidence="1">The sequence shown here is derived from an EMBL/GenBank/DDBJ whole genome shotgun (WGS) entry which is preliminary data.</text>
</comment>
<dbReference type="EMBL" id="JAEPRB010000051">
    <property type="protein sequence ID" value="KAG2223965.1"/>
    <property type="molecule type" value="Genomic_DNA"/>
</dbReference>
<accession>A0A8H7S8B1</accession>
<dbReference type="GO" id="GO:0032039">
    <property type="term" value="C:integrator complex"/>
    <property type="evidence" value="ECO:0007669"/>
    <property type="project" value="InterPro"/>
</dbReference>
<name>A0A8H7S8B1_9FUNG</name>
<dbReference type="InterPro" id="IPR029321">
    <property type="entry name" value="INTS2"/>
</dbReference>
<dbReference type="PANTHER" id="PTHR28608:SF1">
    <property type="entry name" value="INTEGRATOR COMPLEX SUBUNIT 2"/>
    <property type="match status" value="1"/>
</dbReference>
<dbReference type="OrthoDB" id="3363059at2759"/>
<evidence type="ECO:0000313" key="1">
    <source>
        <dbReference type="EMBL" id="KAG2223965.1"/>
    </source>
</evidence>
<reference evidence="1 2" key="1">
    <citation type="submission" date="2020-12" db="EMBL/GenBank/DDBJ databases">
        <title>Metabolic potential, ecology and presence of endohyphal bacteria is reflected in genomic diversity of Mucoromycotina.</title>
        <authorList>
            <person name="Muszewska A."/>
            <person name="Okrasinska A."/>
            <person name="Steczkiewicz K."/>
            <person name="Drgas O."/>
            <person name="Orlowska M."/>
            <person name="Perlinska-Lenart U."/>
            <person name="Aleksandrzak-Piekarczyk T."/>
            <person name="Szatraj K."/>
            <person name="Zielenkiewicz U."/>
            <person name="Pilsyk S."/>
            <person name="Malc E."/>
            <person name="Mieczkowski P."/>
            <person name="Kruszewska J.S."/>
            <person name="Biernat P."/>
            <person name="Pawlowska J."/>
        </authorList>
    </citation>
    <scope>NUCLEOTIDE SEQUENCE [LARGE SCALE GENOMIC DNA]</scope>
    <source>
        <strain evidence="1 2">CBS 142.35</strain>
    </source>
</reference>